<protein>
    <submittedName>
        <fullName evidence="2">Unannotated protein</fullName>
    </submittedName>
</protein>
<reference evidence="2" key="1">
    <citation type="submission" date="2020-05" db="EMBL/GenBank/DDBJ databases">
        <authorList>
            <person name="Chiriac C."/>
            <person name="Salcher M."/>
            <person name="Ghai R."/>
            <person name="Kavagutti S V."/>
        </authorList>
    </citation>
    <scope>NUCLEOTIDE SEQUENCE</scope>
</reference>
<gene>
    <name evidence="1" type="ORF">UFOPK2683_00688</name>
    <name evidence="2" type="ORF">UFOPK3897_01624</name>
</gene>
<dbReference type="InterPro" id="IPR006175">
    <property type="entry name" value="YjgF/YER057c/UK114"/>
</dbReference>
<dbReference type="InterPro" id="IPR035959">
    <property type="entry name" value="RutC-like_sf"/>
</dbReference>
<accession>A0A6J7N9G6</accession>
<dbReference type="PANTHER" id="PTHR11803:SF44">
    <property type="entry name" value="RUTC FAMILY PROTEIN YJGH"/>
    <property type="match status" value="1"/>
</dbReference>
<dbReference type="Pfam" id="PF01042">
    <property type="entry name" value="Ribonuc_L-PSP"/>
    <property type="match status" value="1"/>
</dbReference>
<dbReference type="PANTHER" id="PTHR11803">
    <property type="entry name" value="2-IMINOBUTANOATE/2-IMINOPROPANOATE DEAMINASE RIDA"/>
    <property type="match status" value="1"/>
</dbReference>
<proteinExistence type="predicted"/>
<evidence type="ECO:0000313" key="2">
    <source>
        <dbReference type="EMBL" id="CAB4989038.1"/>
    </source>
</evidence>
<dbReference type="CDD" id="cd00448">
    <property type="entry name" value="YjgF_YER057c_UK114_family"/>
    <property type="match status" value="1"/>
</dbReference>
<dbReference type="SUPFAM" id="SSF55298">
    <property type="entry name" value="YjgF-like"/>
    <property type="match status" value="1"/>
</dbReference>
<dbReference type="Gene3D" id="3.30.1330.40">
    <property type="entry name" value="RutC-like"/>
    <property type="match status" value="1"/>
</dbReference>
<dbReference type="GO" id="GO:0005829">
    <property type="term" value="C:cytosol"/>
    <property type="evidence" value="ECO:0007669"/>
    <property type="project" value="TreeGrafter"/>
</dbReference>
<dbReference type="GO" id="GO:0019239">
    <property type="term" value="F:deaminase activity"/>
    <property type="evidence" value="ECO:0007669"/>
    <property type="project" value="TreeGrafter"/>
</dbReference>
<dbReference type="EMBL" id="CAFBOF010000065">
    <property type="protein sequence ID" value="CAB4989038.1"/>
    <property type="molecule type" value="Genomic_DNA"/>
</dbReference>
<organism evidence="2">
    <name type="scientific">freshwater metagenome</name>
    <dbReference type="NCBI Taxonomy" id="449393"/>
    <lineage>
        <taxon>unclassified sequences</taxon>
        <taxon>metagenomes</taxon>
        <taxon>ecological metagenomes</taxon>
    </lineage>
</organism>
<evidence type="ECO:0000313" key="1">
    <source>
        <dbReference type="EMBL" id="CAB4721939.1"/>
    </source>
</evidence>
<sequence length="129" mass="13725">MVEPLDTPSISFTAGPYSPAVRAGDWIVCSGQIGVDPTTGVLADGLEAQVRQALSNTTALLRDASCTWSNVAKVTCFVAADPSAWGQINEIYAESLGDARPARSTVGVTWLPLNALFEIEVWVYRPPSV</sequence>
<name>A0A6J7N9G6_9ZZZZ</name>
<dbReference type="AlphaFoldDB" id="A0A6J7N9G6"/>
<dbReference type="EMBL" id="CAEZYK010000030">
    <property type="protein sequence ID" value="CAB4721939.1"/>
    <property type="molecule type" value="Genomic_DNA"/>
</dbReference>